<dbReference type="GO" id="GO:0022857">
    <property type="term" value="F:transmembrane transporter activity"/>
    <property type="evidence" value="ECO:0007669"/>
    <property type="project" value="InterPro"/>
</dbReference>
<feature type="transmembrane region" description="Helical" evidence="6">
    <location>
        <begin position="356"/>
        <end position="378"/>
    </location>
</feature>
<evidence type="ECO:0000259" key="7">
    <source>
        <dbReference type="PROSITE" id="PS50850"/>
    </source>
</evidence>
<comment type="subcellular location">
    <subcellularLocation>
        <location evidence="1">Membrane</location>
        <topology evidence="1">Multi-pass membrane protein</topology>
    </subcellularLocation>
</comment>
<dbReference type="SUPFAM" id="SSF103473">
    <property type="entry name" value="MFS general substrate transporter"/>
    <property type="match status" value="1"/>
</dbReference>
<feature type="transmembrane region" description="Helical" evidence="6">
    <location>
        <begin position="155"/>
        <end position="176"/>
    </location>
</feature>
<feature type="region of interest" description="Disordered" evidence="5">
    <location>
        <begin position="1"/>
        <end position="29"/>
    </location>
</feature>
<name>A0A5J5EJ20_9PEZI</name>
<evidence type="ECO:0000256" key="3">
    <source>
        <dbReference type="ARBA" id="ARBA00022989"/>
    </source>
</evidence>
<feature type="transmembrane region" description="Helical" evidence="6">
    <location>
        <begin position="486"/>
        <end position="505"/>
    </location>
</feature>
<dbReference type="CDD" id="cd17476">
    <property type="entry name" value="MFS_Amf1_MDR_like"/>
    <property type="match status" value="1"/>
</dbReference>
<evidence type="ECO:0000313" key="9">
    <source>
        <dbReference type="Proteomes" id="UP000326924"/>
    </source>
</evidence>
<dbReference type="OrthoDB" id="5086884at2759"/>
<dbReference type="InterPro" id="IPR020846">
    <property type="entry name" value="MFS_dom"/>
</dbReference>
<feature type="transmembrane region" description="Helical" evidence="6">
    <location>
        <begin position="281"/>
        <end position="300"/>
    </location>
</feature>
<dbReference type="PROSITE" id="PS50850">
    <property type="entry name" value="MFS"/>
    <property type="match status" value="1"/>
</dbReference>
<gene>
    <name evidence="8" type="ORF">FN846DRAFT_968493</name>
</gene>
<dbReference type="InterPro" id="IPR011701">
    <property type="entry name" value="MFS"/>
</dbReference>
<protein>
    <submittedName>
        <fullName evidence="8">Drug resistance protein</fullName>
    </submittedName>
</protein>
<feature type="transmembrane region" description="Helical" evidence="6">
    <location>
        <begin position="188"/>
        <end position="207"/>
    </location>
</feature>
<reference evidence="8 9" key="1">
    <citation type="submission" date="2019-09" db="EMBL/GenBank/DDBJ databases">
        <title>Draft genome of the ectomycorrhizal ascomycete Sphaerosporella brunnea.</title>
        <authorList>
            <consortium name="DOE Joint Genome Institute"/>
            <person name="Benucci G.M."/>
            <person name="Marozzi G."/>
            <person name="Antonielli L."/>
            <person name="Sanchez S."/>
            <person name="Marco P."/>
            <person name="Wang X."/>
            <person name="Falini L.B."/>
            <person name="Barry K."/>
            <person name="Haridas S."/>
            <person name="Lipzen A."/>
            <person name="Labutti K."/>
            <person name="Grigoriev I.V."/>
            <person name="Murat C."/>
            <person name="Martin F."/>
            <person name="Albertini E."/>
            <person name="Donnini D."/>
            <person name="Bonito G."/>
        </authorList>
    </citation>
    <scope>NUCLEOTIDE SEQUENCE [LARGE SCALE GENOMIC DNA]</scope>
    <source>
        <strain evidence="8 9">Sb_GMNB300</strain>
    </source>
</reference>
<feature type="compositionally biased region" description="Polar residues" evidence="5">
    <location>
        <begin position="1"/>
        <end position="10"/>
    </location>
</feature>
<feature type="transmembrane region" description="Helical" evidence="6">
    <location>
        <begin position="126"/>
        <end position="143"/>
    </location>
</feature>
<keyword evidence="4 6" id="KW-0472">Membrane</keyword>
<keyword evidence="9" id="KW-1185">Reference proteome</keyword>
<proteinExistence type="predicted"/>
<evidence type="ECO:0000256" key="2">
    <source>
        <dbReference type="ARBA" id="ARBA00022692"/>
    </source>
</evidence>
<keyword evidence="3 6" id="KW-1133">Transmembrane helix</keyword>
<dbReference type="EMBL" id="VXIS01000249">
    <property type="protein sequence ID" value="KAA8895672.1"/>
    <property type="molecule type" value="Genomic_DNA"/>
</dbReference>
<feature type="transmembrane region" description="Helical" evidence="6">
    <location>
        <begin position="447"/>
        <end position="466"/>
    </location>
</feature>
<comment type="caution">
    <text evidence="8">The sequence shown here is derived from an EMBL/GenBank/DDBJ whole genome shotgun (WGS) entry which is preliminary data.</text>
</comment>
<feature type="domain" description="Major facilitator superfamily (MFS) profile" evidence="7">
    <location>
        <begin position="60"/>
        <end position="509"/>
    </location>
</feature>
<dbReference type="PANTHER" id="PTHR42718:SF36">
    <property type="entry name" value="MULTIDRUG TRANSPORTER, PUTATIVE (AFU_ORTHOLOGUE AFUA_4G13820)-RELATED"/>
    <property type="match status" value="1"/>
</dbReference>
<keyword evidence="2 6" id="KW-0812">Transmembrane</keyword>
<evidence type="ECO:0000313" key="8">
    <source>
        <dbReference type="EMBL" id="KAA8895672.1"/>
    </source>
</evidence>
<sequence length="534" mass="58086">MEKPQQSLQPNPLEKGVLSASEAPRSASSSLFEAMDPKEIERLGRVRPECFKTKWSEIGFVLSICMAQILVEYFVSGFNVLVPTVVDAFDIQPESATWPASAFSLVVSCFLLPMGRLSDMYGGKRLFVIGVGWLAICSILAGVGQTELMLDFARALQGLGPAAFLPSSVMLLGSVYRPGPRKNLIFSVYGACAPLGFFVGIFCAGLAAQLMSWRWYFFIGAILSAVSFFLAWASMPSDKDERAALGIKMDGPGTVLIVAGLILTVFSFTALPSAPKSWKTPYIPATFSAGIVILCVAGWWEGWKAEQPLLPVEIFKVKMFPAVVGAMFMQYGGLGIFLLYSTYYMNTILGGTPLQLVAWFTPMCVGGMIIAAIGGFVLHLLSGTILMLIAGVSWVVAPMLFAIMPDNPPYWAFLFPAMVTATIGIDISFNITNIFITTCLPKRQQGLAGAIINSNMHLSIAFFLGLGEILVHETKDSGTKQSYKNVFWFEVGLASVALLIMLAFVRLDRAKSDMTADEKELLRKQLEAEASDSE</sequence>
<evidence type="ECO:0000256" key="4">
    <source>
        <dbReference type="ARBA" id="ARBA00023136"/>
    </source>
</evidence>
<dbReference type="Proteomes" id="UP000326924">
    <property type="component" value="Unassembled WGS sequence"/>
</dbReference>
<feature type="transmembrane region" description="Helical" evidence="6">
    <location>
        <begin position="254"/>
        <end position="275"/>
    </location>
</feature>
<evidence type="ECO:0000256" key="1">
    <source>
        <dbReference type="ARBA" id="ARBA00004141"/>
    </source>
</evidence>
<dbReference type="PANTHER" id="PTHR42718">
    <property type="entry name" value="MAJOR FACILITATOR SUPERFAMILY MULTIDRUG TRANSPORTER MFSC"/>
    <property type="match status" value="1"/>
</dbReference>
<evidence type="ECO:0000256" key="5">
    <source>
        <dbReference type="SAM" id="MobiDB-lite"/>
    </source>
</evidence>
<feature type="transmembrane region" description="Helical" evidence="6">
    <location>
        <begin position="385"/>
        <end position="404"/>
    </location>
</feature>
<dbReference type="Pfam" id="PF07690">
    <property type="entry name" value="MFS_1"/>
    <property type="match status" value="1"/>
</dbReference>
<feature type="compositionally biased region" description="Low complexity" evidence="5">
    <location>
        <begin position="19"/>
        <end position="29"/>
    </location>
</feature>
<feature type="transmembrane region" description="Helical" evidence="6">
    <location>
        <begin position="410"/>
        <end position="435"/>
    </location>
</feature>
<dbReference type="AlphaFoldDB" id="A0A5J5EJ20"/>
<dbReference type="InterPro" id="IPR036259">
    <property type="entry name" value="MFS_trans_sf"/>
</dbReference>
<feature type="transmembrane region" description="Helical" evidence="6">
    <location>
        <begin position="55"/>
        <end position="76"/>
    </location>
</feature>
<feature type="transmembrane region" description="Helical" evidence="6">
    <location>
        <begin position="320"/>
        <end position="344"/>
    </location>
</feature>
<evidence type="ECO:0000256" key="6">
    <source>
        <dbReference type="SAM" id="Phobius"/>
    </source>
</evidence>
<dbReference type="InParanoid" id="A0A5J5EJ20"/>
<dbReference type="Gene3D" id="1.20.1250.20">
    <property type="entry name" value="MFS general substrate transporter like domains"/>
    <property type="match status" value="2"/>
</dbReference>
<accession>A0A5J5EJ20</accession>
<organism evidence="8 9">
    <name type="scientific">Sphaerosporella brunnea</name>
    <dbReference type="NCBI Taxonomy" id="1250544"/>
    <lineage>
        <taxon>Eukaryota</taxon>
        <taxon>Fungi</taxon>
        <taxon>Dikarya</taxon>
        <taxon>Ascomycota</taxon>
        <taxon>Pezizomycotina</taxon>
        <taxon>Pezizomycetes</taxon>
        <taxon>Pezizales</taxon>
        <taxon>Pyronemataceae</taxon>
        <taxon>Sphaerosporella</taxon>
    </lineage>
</organism>
<feature type="transmembrane region" description="Helical" evidence="6">
    <location>
        <begin position="213"/>
        <end position="233"/>
    </location>
</feature>
<dbReference type="GO" id="GO:0016020">
    <property type="term" value="C:membrane"/>
    <property type="evidence" value="ECO:0007669"/>
    <property type="project" value="UniProtKB-SubCell"/>
</dbReference>
<feature type="transmembrane region" description="Helical" evidence="6">
    <location>
        <begin position="96"/>
        <end position="114"/>
    </location>
</feature>